<keyword evidence="1" id="KW-0812">Transmembrane</keyword>
<protein>
    <submittedName>
        <fullName evidence="2">Putative membrane protein</fullName>
    </submittedName>
</protein>
<organism evidence="2">
    <name type="scientific">hydrothermal vent metagenome</name>
    <dbReference type="NCBI Taxonomy" id="652676"/>
    <lineage>
        <taxon>unclassified sequences</taxon>
        <taxon>metagenomes</taxon>
        <taxon>ecological metagenomes</taxon>
    </lineage>
</organism>
<keyword evidence="1" id="KW-0472">Membrane</keyword>
<feature type="transmembrane region" description="Helical" evidence="1">
    <location>
        <begin position="111"/>
        <end position="134"/>
    </location>
</feature>
<name>A0A160VL96_9ZZZZ</name>
<evidence type="ECO:0000313" key="2">
    <source>
        <dbReference type="EMBL" id="CUV10284.1"/>
    </source>
</evidence>
<keyword evidence="1" id="KW-1133">Transmembrane helix</keyword>
<proteinExistence type="predicted"/>
<accession>A0A160VL96</accession>
<dbReference type="AlphaFoldDB" id="A0A160VL96"/>
<sequence length="156" mass="17841">MKKNNSKNKSEPLPEKQQVEEEIINHIDKAELAHIVESLPVPVNNPSVHSDFFSTLDKHQVYDRLEKIFLAIKNEKKETQELGLLLKKYALQSGNLSRDEMKIVKDQFVDLLKITGLSIPLIMPFSPVIIPLMMKLGQKVGVRILPTSFYDEEEST</sequence>
<gene>
    <name evidence="2" type="ORF">MGWOODY_Mmi2259</name>
</gene>
<evidence type="ECO:0000256" key="1">
    <source>
        <dbReference type="SAM" id="Phobius"/>
    </source>
</evidence>
<dbReference type="EMBL" id="FAXC01000390">
    <property type="protein sequence ID" value="CUV10284.1"/>
    <property type="molecule type" value="Genomic_DNA"/>
</dbReference>
<reference evidence="2" key="1">
    <citation type="submission" date="2015-10" db="EMBL/GenBank/DDBJ databases">
        <authorList>
            <person name="Gilbert D.G."/>
        </authorList>
    </citation>
    <scope>NUCLEOTIDE SEQUENCE</scope>
</reference>